<comment type="subcellular location">
    <subcellularLocation>
        <location evidence="1 7">Nucleus</location>
    </subcellularLocation>
</comment>
<evidence type="ECO:0000259" key="9">
    <source>
        <dbReference type="PROSITE" id="PS50039"/>
    </source>
</evidence>
<keyword evidence="2" id="KW-0805">Transcription regulation</keyword>
<dbReference type="InterPro" id="IPR001766">
    <property type="entry name" value="Fork_head_dom"/>
</dbReference>
<dbReference type="PANTHER" id="PTHR11829:SF377">
    <property type="entry name" value="FORK HEAD DOMAIN-CONTAINING PROTEIN FD4-RELATED"/>
    <property type="match status" value="1"/>
</dbReference>
<dbReference type="InterPro" id="IPR036390">
    <property type="entry name" value="WH_DNA-bd_sf"/>
</dbReference>
<dbReference type="InterPro" id="IPR050211">
    <property type="entry name" value="FOX_domain-containing"/>
</dbReference>
<dbReference type="GO" id="GO:0000978">
    <property type="term" value="F:RNA polymerase II cis-regulatory region sequence-specific DNA binding"/>
    <property type="evidence" value="ECO:0007669"/>
    <property type="project" value="TreeGrafter"/>
</dbReference>
<dbReference type="Pfam" id="PF00250">
    <property type="entry name" value="Forkhead"/>
    <property type="match status" value="1"/>
</dbReference>
<dbReference type="InterPro" id="IPR030456">
    <property type="entry name" value="TF_fork_head_CS_2"/>
</dbReference>
<feature type="compositionally biased region" description="Low complexity" evidence="8">
    <location>
        <begin position="208"/>
        <end position="220"/>
    </location>
</feature>
<proteinExistence type="predicted"/>
<dbReference type="PROSITE" id="PS00658">
    <property type="entry name" value="FORK_HEAD_2"/>
    <property type="match status" value="1"/>
</dbReference>
<dbReference type="InterPro" id="IPR036388">
    <property type="entry name" value="WH-like_DNA-bd_sf"/>
</dbReference>
<feature type="compositionally biased region" description="Low complexity" evidence="8">
    <location>
        <begin position="187"/>
        <end position="198"/>
    </location>
</feature>
<evidence type="ECO:0000256" key="4">
    <source>
        <dbReference type="ARBA" id="ARBA00023163"/>
    </source>
</evidence>
<gene>
    <name evidence="10" type="ORF">MNOR_LOCUS14618</name>
</gene>
<dbReference type="Proteomes" id="UP001497623">
    <property type="component" value="Unassembled WGS sequence"/>
</dbReference>
<protein>
    <recommendedName>
        <fullName evidence="9">Fork-head domain-containing protein</fullName>
    </recommendedName>
</protein>
<evidence type="ECO:0000256" key="8">
    <source>
        <dbReference type="SAM" id="MobiDB-lite"/>
    </source>
</evidence>
<name>A0AAV2QPD7_MEGNR</name>
<sequence length="361" mass="40663">MPRPSRESYGDQKPPYSYISLTAMAIWNSPEKMCTLAEIYKFIMDNFPYYCKNTQRWQNSLRHNLSFNDCFIKIPRRPDRPGKGAYWTMHPSAMGMFENGSFLRRRKRFKVDLEEKNALEESLTSFNKGMLQQELPRNMHRDIGNIAQDLGSYMGYFDNTSPERRPSPPKRQSFSIEALAESDSNRSPTHSSPSLSPESSPPHHHSPPLHLSPPHAVPASIPLLHHPSMLHSLNPYQRVPTMAAMAPPTTCPSYLHLGSSLTQMYSAAALASAMSLAVPTPVYPSQLHHALRPEELHHALRPEVLQPRAINPLLDPMTSKIDYHGLGTGYDHLSASLDHSPPPSGGDKENIFRFSPPVRTL</sequence>
<feature type="region of interest" description="Disordered" evidence="8">
    <location>
        <begin position="334"/>
        <end position="361"/>
    </location>
</feature>
<dbReference type="Gene3D" id="1.10.10.10">
    <property type="entry name" value="Winged helix-like DNA-binding domain superfamily/Winged helix DNA-binding domain"/>
    <property type="match status" value="1"/>
</dbReference>
<keyword evidence="3 7" id="KW-0238">DNA-binding</keyword>
<dbReference type="EMBL" id="CAXKWB010008816">
    <property type="protein sequence ID" value="CAL4092585.1"/>
    <property type="molecule type" value="Genomic_DNA"/>
</dbReference>
<dbReference type="GO" id="GO:0009653">
    <property type="term" value="P:anatomical structure morphogenesis"/>
    <property type="evidence" value="ECO:0007669"/>
    <property type="project" value="TreeGrafter"/>
</dbReference>
<feature type="DNA-binding region" description="Fork-head" evidence="7">
    <location>
        <begin position="13"/>
        <end position="107"/>
    </location>
</feature>
<dbReference type="SUPFAM" id="SSF46785">
    <property type="entry name" value="Winged helix' DNA-binding domain"/>
    <property type="match status" value="1"/>
</dbReference>
<evidence type="ECO:0000256" key="2">
    <source>
        <dbReference type="ARBA" id="ARBA00023015"/>
    </source>
</evidence>
<dbReference type="InterPro" id="IPR018122">
    <property type="entry name" value="TF_fork_head_CS_1"/>
</dbReference>
<dbReference type="PROSITE" id="PS50039">
    <property type="entry name" value="FORK_HEAD_3"/>
    <property type="match status" value="1"/>
</dbReference>
<evidence type="ECO:0000313" key="11">
    <source>
        <dbReference type="Proteomes" id="UP001497623"/>
    </source>
</evidence>
<dbReference type="FunFam" id="1.10.10.10:FF:000082">
    <property type="entry name" value="forkhead box protein B2"/>
    <property type="match status" value="1"/>
</dbReference>
<evidence type="ECO:0000313" key="10">
    <source>
        <dbReference type="EMBL" id="CAL4092585.1"/>
    </source>
</evidence>
<dbReference type="GO" id="GO:0000981">
    <property type="term" value="F:DNA-binding transcription factor activity, RNA polymerase II-specific"/>
    <property type="evidence" value="ECO:0007669"/>
    <property type="project" value="TreeGrafter"/>
</dbReference>
<evidence type="ECO:0000256" key="3">
    <source>
        <dbReference type="ARBA" id="ARBA00023125"/>
    </source>
</evidence>
<feature type="region of interest" description="Disordered" evidence="8">
    <location>
        <begin position="179"/>
        <end position="220"/>
    </location>
</feature>
<organism evidence="10 11">
    <name type="scientific">Meganyctiphanes norvegica</name>
    <name type="common">Northern krill</name>
    <name type="synonym">Thysanopoda norvegica</name>
    <dbReference type="NCBI Taxonomy" id="48144"/>
    <lineage>
        <taxon>Eukaryota</taxon>
        <taxon>Metazoa</taxon>
        <taxon>Ecdysozoa</taxon>
        <taxon>Arthropoda</taxon>
        <taxon>Crustacea</taxon>
        <taxon>Multicrustacea</taxon>
        <taxon>Malacostraca</taxon>
        <taxon>Eumalacostraca</taxon>
        <taxon>Eucarida</taxon>
        <taxon>Euphausiacea</taxon>
        <taxon>Euphausiidae</taxon>
        <taxon>Meganyctiphanes</taxon>
    </lineage>
</organism>
<dbReference type="GO" id="GO:0005634">
    <property type="term" value="C:nucleus"/>
    <property type="evidence" value="ECO:0007669"/>
    <property type="project" value="UniProtKB-SubCell"/>
</dbReference>
<accession>A0AAV2QPD7</accession>
<comment type="function">
    <text evidence="6">Involved in development during embryogenesis.</text>
</comment>
<dbReference type="PANTHER" id="PTHR11829">
    <property type="entry name" value="FORKHEAD BOX PROTEIN"/>
    <property type="match status" value="1"/>
</dbReference>
<dbReference type="PRINTS" id="PR00053">
    <property type="entry name" value="FORKHEAD"/>
</dbReference>
<reference evidence="10 11" key="1">
    <citation type="submission" date="2024-05" db="EMBL/GenBank/DDBJ databases">
        <authorList>
            <person name="Wallberg A."/>
        </authorList>
    </citation>
    <scope>NUCLEOTIDE SEQUENCE [LARGE SCALE GENOMIC DNA]</scope>
</reference>
<feature type="domain" description="Fork-head" evidence="9">
    <location>
        <begin position="13"/>
        <end position="107"/>
    </location>
</feature>
<dbReference type="GO" id="GO:0030154">
    <property type="term" value="P:cell differentiation"/>
    <property type="evidence" value="ECO:0007669"/>
    <property type="project" value="TreeGrafter"/>
</dbReference>
<evidence type="ECO:0000256" key="5">
    <source>
        <dbReference type="ARBA" id="ARBA00023242"/>
    </source>
</evidence>
<evidence type="ECO:0000256" key="7">
    <source>
        <dbReference type="PROSITE-ProRule" id="PRU00089"/>
    </source>
</evidence>
<feature type="region of interest" description="Disordered" evidence="8">
    <location>
        <begin position="154"/>
        <end position="173"/>
    </location>
</feature>
<dbReference type="SMART" id="SM00339">
    <property type="entry name" value="FH"/>
    <property type="match status" value="1"/>
</dbReference>
<dbReference type="PROSITE" id="PS00657">
    <property type="entry name" value="FORK_HEAD_1"/>
    <property type="match status" value="1"/>
</dbReference>
<keyword evidence="4" id="KW-0804">Transcription</keyword>
<dbReference type="AlphaFoldDB" id="A0AAV2QPD7"/>
<evidence type="ECO:0000256" key="6">
    <source>
        <dbReference type="ARBA" id="ARBA00060234"/>
    </source>
</evidence>
<keyword evidence="11" id="KW-1185">Reference proteome</keyword>
<keyword evidence="5 7" id="KW-0539">Nucleus</keyword>
<comment type="caution">
    <text evidence="10">The sequence shown here is derived from an EMBL/GenBank/DDBJ whole genome shotgun (WGS) entry which is preliminary data.</text>
</comment>
<evidence type="ECO:0000256" key="1">
    <source>
        <dbReference type="ARBA" id="ARBA00004123"/>
    </source>
</evidence>